<dbReference type="SUPFAM" id="SSF53335">
    <property type="entry name" value="S-adenosyl-L-methionine-dependent methyltransferases"/>
    <property type="match status" value="1"/>
</dbReference>
<dbReference type="Gene3D" id="3.40.50.150">
    <property type="entry name" value="Vaccinia Virus protein VP39"/>
    <property type="match status" value="1"/>
</dbReference>
<dbReference type="GO" id="GO:0008168">
    <property type="term" value="F:methyltransferase activity"/>
    <property type="evidence" value="ECO:0007669"/>
    <property type="project" value="UniProtKB-KW"/>
</dbReference>
<dbReference type="CDD" id="cd02440">
    <property type="entry name" value="AdoMet_MTases"/>
    <property type="match status" value="1"/>
</dbReference>
<evidence type="ECO:0000313" key="2">
    <source>
        <dbReference type="EMBL" id="KAF2454650.1"/>
    </source>
</evidence>
<evidence type="ECO:0000256" key="1">
    <source>
        <dbReference type="SAM" id="MobiDB-lite"/>
    </source>
</evidence>
<evidence type="ECO:0000313" key="3">
    <source>
        <dbReference type="Proteomes" id="UP000799766"/>
    </source>
</evidence>
<dbReference type="Proteomes" id="UP000799766">
    <property type="component" value="Unassembled WGS sequence"/>
</dbReference>
<dbReference type="OrthoDB" id="2013972at2759"/>
<keyword evidence="2" id="KW-0808">Transferase</keyword>
<protein>
    <submittedName>
        <fullName evidence="2">Putative methyltransferase</fullName>
    </submittedName>
</protein>
<dbReference type="InterPro" id="IPR029063">
    <property type="entry name" value="SAM-dependent_MTases_sf"/>
</dbReference>
<dbReference type="Pfam" id="PF13489">
    <property type="entry name" value="Methyltransf_23"/>
    <property type="match status" value="1"/>
</dbReference>
<keyword evidence="3" id="KW-1185">Reference proteome</keyword>
<organism evidence="2 3">
    <name type="scientific">Lineolata rhizophorae</name>
    <dbReference type="NCBI Taxonomy" id="578093"/>
    <lineage>
        <taxon>Eukaryota</taxon>
        <taxon>Fungi</taxon>
        <taxon>Dikarya</taxon>
        <taxon>Ascomycota</taxon>
        <taxon>Pezizomycotina</taxon>
        <taxon>Dothideomycetes</taxon>
        <taxon>Dothideomycetes incertae sedis</taxon>
        <taxon>Lineolatales</taxon>
        <taxon>Lineolataceae</taxon>
        <taxon>Lineolata</taxon>
    </lineage>
</organism>
<feature type="region of interest" description="Disordered" evidence="1">
    <location>
        <begin position="1"/>
        <end position="45"/>
    </location>
</feature>
<accession>A0A6A6NS74</accession>
<dbReference type="EMBL" id="MU001690">
    <property type="protein sequence ID" value="KAF2454650.1"/>
    <property type="molecule type" value="Genomic_DNA"/>
</dbReference>
<dbReference type="AlphaFoldDB" id="A0A6A6NS74"/>
<reference evidence="2" key="1">
    <citation type="journal article" date="2020" name="Stud. Mycol.">
        <title>101 Dothideomycetes genomes: a test case for predicting lifestyles and emergence of pathogens.</title>
        <authorList>
            <person name="Haridas S."/>
            <person name="Albert R."/>
            <person name="Binder M."/>
            <person name="Bloem J."/>
            <person name="Labutti K."/>
            <person name="Salamov A."/>
            <person name="Andreopoulos B."/>
            <person name="Baker S."/>
            <person name="Barry K."/>
            <person name="Bills G."/>
            <person name="Bluhm B."/>
            <person name="Cannon C."/>
            <person name="Castanera R."/>
            <person name="Culley D."/>
            <person name="Daum C."/>
            <person name="Ezra D."/>
            <person name="Gonzalez J."/>
            <person name="Henrissat B."/>
            <person name="Kuo A."/>
            <person name="Liang C."/>
            <person name="Lipzen A."/>
            <person name="Lutzoni F."/>
            <person name="Magnuson J."/>
            <person name="Mondo S."/>
            <person name="Nolan M."/>
            <person name="Ohm R."/>
            <person name="Pangilinan J."/>
            <person name="Park H.-J."/>
            <person name="Ramirez L."/>
            <person name="Alfaro M."/>
            <person name="Sun H."/>
            <person name="Tritt A."/>
            <person name="Yoshinaga Y."/>
            <person name="Zwiers L.-H."/>
            <person name="Turgeon B."/>
            <person name="Goodwin S."/>
            <person name="Spatafora J."/>
            <person name="Crous P."/>
            <person name="Grigoriev I."/>
        </authorList>
    </citation>
    <scope>NUCLEOTIDE SEQUENCE</scope>
    <source>
        <strain evidence="2">ATCC 16933</strain>
    </source>
</reference>
<gene>
    <name evidence="2" type="ORF">BDY21DRAFT_352358</name>
</gene>
<dbReference type="PANTHER" id="PTHR43591">
    <property type="entry name" value="METHYLTRANSFERASE"/>
    <property type="match status" value="1"/>
</dbReference>
<dbReference type="GO" id="GO:0032259">
    <property type="term" value="P:methylation"/>
    <property type="evidence" value="ECO:0007669"/>
    <property type="project" value="UniProtKB-KW"/>
</dbReference>
<sequence length="342" mass="38512">MADADAHRQSPPAAGSPAHHTPAPAFELEVDDQSSTSDDSALGDDLAESTASLTSSLYDGVSENGRKYHKYKEGKYVLPSDDAESDRLDLQHHLFLMTTDFKLSLAPVSPDARYALDVGTGTGIWAVDFAQEHPNCQVIGVDLSPSQTDFVPVNCQFEVDDVEEPWTWSHKFDYIHCRMMNASFKDWRKFFRQCFDNMTPGGWLEMQDTDFPVHCDDHTLEGTALQKWGELLASALNSIGLDLPTSKYKQIMLDAGFVDVTEVKLVWPQNTWPADSRLKELGRWNMANSLDGLQGYSMALMTRVLGMSTAEVELLLMDVRKDMKNKKIHAYWPIYFVYGRKP</sequence>
<proteinExistence type="predicted"/>
<keyword evidence="2" id="KW-0489">Methyltransferase</keyword>
<name>A0A6A6NS74_9PEZI</name>
<dbReference type="PANTHER" id="PTHR43591:SF102">
    <property type="entry name" value="S-ADENOSYL-L-METHIONINE-DEPENDENT METHYLTRANSFERASE"/>
    <property type="match status" value="1"/>
</dbReference>